<name>A0A502E0J3_9FLAO</name>
<protein>
    <submittedName>
        <fullName evidence="2">ATP-binding protein</fullName>
    </submittedName>
</protein>
<accession>A0A502E0J3</accession>
<evidence type="ECO:0000259" key="1">
    <source>
        <dbReference type="Pfam" id="PF04326"/>
    </source>
</evidence>
<gene>
    <name evidence="2" type="ORF">EAH81_26945</name>
</gene>
<dbReference type="EMBL" id="RCZH01000030">
    <property type="protein sequence ID" value="TPG31308.1"/>
    <property type="molecule type" value="Genomic_DNA"/>
</dbReference>
<comment type="caution">
    <text evidence="2">The sequence shown here is derived from an EMBL/GenBank/DDBJ whole genome shotgun (WGS) entry which is preliminary data.</text>
</comment>
<dbReference type="PANTHER" id="PTHR30595:SF6">
    <property type="entry name" value="SCHLAFEN ALBA-2 DOMAIN-CONTAINING PROTEIN"/>
    <property type="match status" value="1"/>
</dbReference>
<dbReference type="PANTHER" id="PTHR30595">
    <property type="entry name" value="GLPR-RELATED TRANSCRIPTIONAL REPRESSOR"/>
    <property type="match status" value="1"/>
</dbReference>
<evidence type="ECO:0000313" key="3">
    <source>
        <dbReference type="Proteomes" id="UP000319700"/>
    </source>
</evidence>
<organism evidence="2 3">
    <name type="scientific">Flavobacterium pectinovorum</name>
    <dbReference type="NCBI Taxonomy" id="29533"/>
    <lineage>
        <taxon>Bacteria</taxon>
        <taxon>Pseudomonadati</taxon>
        <taxon>Bacteroidota</taxon>
        <taxon>Flavobacteriia</taxon>
        <taxon>Flavobacteriales</taxon>
        <taxon>Flavobacteriaceae</taxon>
        <taxon>Flavobacterium</taxon>
    </lineage>
</organism>
<reference evidence="2 3" key="1">
    <citation type="journal article" date="2019" name="Environ. Microbiol.">
        <title>Species interactions and distinct microbial communities in high Arctic permafrost affected cryosols are associated with the CH4 and CO2 gas fluxes.</title>
        <authorList>
            <person name="Altshuler I."/>
            <person name="Hamel J."/>
            <person name="Turney S."/>
            <person name="Magnuson E."/>
            <person name="Levesque R."/>
            <person name="Greer C."/>
            <person name="Whyte L.G."/>
        </authorList>
    </citation>
    <scope>NUCLEOTIDE SEQUENCE [LARGE SCALE GENOMIC DNA]</scope>
    <source>
        <strain evidence="2 3">42</strain>
    </source>
</reference>
<keyword evidence="3" id="KW-1185">Reference proteome</keyword>
<proteinExistence type="predicted"/>
<sequence length="434" mass="50651">MKTSFENEFDWRKYFIVSENVIRQKESSEIEFKETFHSPKHKDKKLQKWIASFANSNGGLIIYGVRNNGELAGLKDDRFKNFDTKDLSQELIEYFAPEIKFEIFSKEVEGFELGFLYIYKSDERPVVAIKTANNNIQESDIFYRYPGQSKTIAYGDLRNLIEEKSKVLNDKWMKLINNIATIGVENVGLLNIENGELIGSSSKLLIPEELLAKIKFINEGHFVENDGAPALKLIGEVLPLDSTKIIQLVEKRYQIITHFELYQSFFKRDLDKESSKDFFRKVLYENTVYYPIYYYLSVCEYTENELQSILKKDKGQKVSDLQKRLRDEKSNSKKFISGNIQTETNAANHISKFLIKLKASEELNIKDIDPSDLRYLIQAITHLDKSTIDIQYILLVLKQLYDYHFTKSSTTKSFIRRAICHVDLTIYGEKFYIT</sequence>
<evidence type="ECO:0000313" key="2">
    <source>
        <dbReference type="EMBL" id="TPG31308.1"/>
    </source>
</evidence>
<keyword evidence="2" id="KW-0547">Nucleotide-binding</keyword>
<dbReference type="Pfam" id="PF04326">
    <property type="entry name" value="SLFN_AlbA_2"/>
    <property type="match status" value="1"/>
</dbReference>
<dbReference type="InterPro" id="IPR038461">
    <property type="entry name" value="Schlafen_AlbA_2_dom_sf"/>
</dbReference>
<dbReference type="GO" id="GO:0005524">
    <property type="term" value="F:ATP binding"/>
    <property type="evidence" value="ECO:0007669"/>
    <property type="project" value="UniProtKB-KW"/>
</dbReference>
<keyword evidence="2" id="KW-0067">ATP-binding</keyword>
<dbReference type="RefSeq" id="WP_140511993.1">
    <property type="nucleotide sequence ID" value="NZ_RCZH01000030.1"/>
</dbReference>
<dbReference type="InterPro" id="IPR007421">
    <property type="entry name" value="Schlafen_AlbA_2_dom"/>
</dbReference>
<dbReference type="Proteomes" id="UP000319700">
    <property type="component" value="Unassembled WGS sequence"/>
</dbReference>
<dbReference type="OrthoDB" id="9768354at2"/>
<dbReference type="Gene3D" id="3.30.950.30">
    <property type="entry name" value="Schlafen, AAA domain"/>
    <property type="match status" value="1"/>
</dbReference>
<dbReference type="AlphaFoldDB" id="A0A502E0J3"/>
<feature type="domain" description="Schlafen AlbA-2" evidence="1">
    <location>
        <begin position="26"/>
        <end position="151"/>
    </location>
</feature>